<dbReference type="AlphaFoldDB" id="A0A1I7U056"/>
<name>A0A1I7U056_9PELO</name>
<accession>A0A1I7U056</accession>
<protein>
    <submittedName>
        <fullName evidence="2">ING domain-containing protein</fullName>
    </submittedName>
</protein>
<sequence>MDDLLARYLEDIDIVRQDASELIRMIDEMLEFSNNVLSVNKEWELEMSIKYPDSPNLGIKQSCNKRQAEFTMDSEDGQAPCKR</sequence>
<evidence type="ECO:0000313" key="2">
    <source>
        <dbReference type="WBParaSite" id="Csp11.Scaffold629.g13530.t1"/>
    </source>
</evidence>
<proteinExistence type="predicted"/>
<reference evidence="2" key="1">
    <citation type="submission" date="2016-11" db="UniProtKB">
        <authorList>
            <consortium name="WormBaseParasite"/>
        </authorList>
    </citation>
    <scope>IDENTIFICATION</scope>
</reference>
<keyword evidence="1" id="KW-1185">Reference proteome</keyword>
<dbReference type="eggNOG" id="ENOG502RED5">
    <property type="taxonomic scope" value="Eukaryota"/>
</dbReference>
<dbReference type="WBParaSite" id="Csp11.Scaffold629.g13530.t1">
    <property type="protein sequence ID" value="Csp11.Scaffold629.g13530.t1"/>
    <property type="gene ID" value="Csp11.Scaffold629.g13530"/>
</dbReference>
<dbReference type="Proteomes" id="UP000095282">
    <property type="component" value="Unplaced"/>
</dbReference>
<evidence type="ECO:0000313" key="1">
    <source>
        <dbReference type="Proteomes" id="UP000095282"/>
    </source>
</evidence>
<organism evidence="1 2">
    <name type="scientific">Caenorhabditis tropicalis</name>
    <dbReference type="NCBI Taxonomy" id="1561998"/>
    <lineage>
        <taxon>Eukaryota</taxon>
        <taxon>Metazoa</taxon>
        <taxon>Ecdysozoa</taxon>
        <taxon>Nematoda</taxon>
        <taxon>Chromadorea</taxon>
        <taxon>Rhabditida</taxon>
        <taxon>Rhabditina</taxon>
        <taxon>Rhabditomorpha</taxon>
        <taxon>Rhabditoidea</taxon>
        <taxon>Rhabditidae</taxon>
        <taxon>Peloderinae</taxon>
        <taxon>Caenorhabditis</taxon>
    </lineage>
</organism>